<proteinExistence type="predicted"/>
<sequence>MSQATLKATRSRDVKMDHENQTRDDFISHQEHGDDSSRSPPRQGPWRVILWHTDRGGSPCTRPRKCLSFTESSPPARGSRKYPVFPTRANISVLRLLTLTAISQAQQLLGARGVADHFGAFALLPTLKFQLAVERSRCRSVEHPFEIQQ</sequence>
<protein>
    <submittedName>
        <fullName evidence="2">Uncharacterized protein</fullName>
    </submittedName>
</protein>
<dbReference type="Proteomes" id="UP000176998">
    <property type="component" value="Unassembled WGS sequence"/>
</dbReference>
<feature type="region of interest" description="Disordered" evidence="1">
    <location>
        <begin position="1"/>
        <end position="47"/>
    </location>
</feature>
<evidence type="ECO:0000256" key="1">
    <source>
        <dbReference type="SAM" id="MobiDB-lite"/>
    </source>
</evidence>
<dbReference type="EMBL" id="MJBS01000221">
    <property type="protein sequence ID" value="OHE90808.1"/>
    <property type="molecule type" value="Genomic_DNA"/>
</dbReference>
<dbReference type="RefSeq" id="XP_022467983.1">
    <property type="nucleotide sequence ID" value="XM_022625497.1"/>
</dbReference>
<evidence type="ECO:0000313" key="2">
    <source>
        <dbReference type="EMBL" id="OHE90808.1"/>
    </source>
</evidence>
<feature type="compositionally biased region" description="Basic and acidic residues" evidence="1">
    <location>
        <begin position="10"/>
        <end position="37"/>
    </location>
</feature>
<gene>
    <name evidence="2" type="ORF">CORC01_13882</name>
</gene>
<keyword evidence="3" id="KW-1185">Reference proteome</keyword>
<evidence type="ECO:0000313" key="3">
    <source>
        <dbReference type="Proteomes" id="UP000176998"/>
    </source>
</evidence>
<dbReference type="GeneID" id="34567007"/>
<accession>A0A1G4ANP1</accession>
<name>A0A1G4ANP1_9PEZI</name>
<organism evidence="2 3">
    <name type="scientific">Colletotrichum orchidophilum</name>
    <dbReference type="NCBI Taxonomy" id="1209926"/>
    <lineage>
        <taxon>Eukaryota</taxon>
        <taxon>Fungi</taxon>
        <taxon>Dikarya</taxon>
        <taxon>Ascomycota</taxon>
        <taxon>Pezizomycotina</taxon>
        <taxon>Sordariomycetes</taxon>
        <taxon>Hypocreomycetidae</taxon>
        <taxon>Glomerellales</taxon>
        <taxon>Glomerellaceae</taxon>
        <taxon>Colletotrichum</taxon>
    </lineage>
</organism>
<comment type="caution">
    <text evidence="2">The sequence shown here is derived from an EMBL/GenBank/DDBJ whole genome shotgun (WGS) entry which is preliminary data.</text>
</comment>
<reference evidence="2 3" key="1">
    <citation type="submission" date="2016-09" db="EMBL/GenBank/DDBJ databases">
        <authorList>
            <person name="Capua I."/>
            <person name="De Benedictis P."/>
            <person name="Joannis T."/>
            <person name="Lombin L.H."/>
            <person name="Cattoli G."/>
        </authorList>
    </citation>
    <scope>NUCLEOTIDE SEQUENCE [LARGE SCALE GENOMIC DNA]</scope>
    <source>
        <strain evidence="2 3">IMI 309357</strain>
    </source>
</reference>
<dbReference type="AlphaFoldDB" id="A0A1G4ANP1"/>